<evidence type="ECO:0000313" key="2">
    <source>
        <dbReference type="Proteomes" id="UP000294257"/>
    </source>
</evidence>
<proteinExistence type="predicted"/>
<dbReference type="EMBL" id="SGWQ01000006">
    <property type="protein sequence ID" value="RZS37168.1"/>
    <property type="molecule type" value="Genomic_DNA"/>
</dbReference>
<accession>A0A4Q7KKL1</accession>
<name>A0A4Q7KKL1_9PSEU</name>
<dbReference type="Proteomes" id="UP000294257">
    <property type="component" value="Unassembled WGS sequence"/>
</dbReference>
<sequence>MGADAPREDSDADLDALSEIDFADRATVWRSN</sequence>
<gene>
    <name evidence="1" type="ORF">EV193_106406</name>
</gene>
<protein>
    <submittedName>
        <fullName evidence="1">Uncharacterized protein</fullName>
    </submittedName>
</protein>
<organism evidence="1 2">
    <name type="scientific">Herbihabitans rhizosphaerae</name>
    <dbReference type="NCBI Taxonomy" id="1872711"/>
    <lineage>
        <taxon>Bacteria</taxon>
        <taxon>Bacillati</taxon>
        <taxon>Actinomycetota</taxon>
        <taxon>Actinomycetes</taxon>
        <taxon>Pseudonocardiales</taxon>
        <taxon>Pseudonocardiaceae</taxon>
        <taxon>Herbihabitans</taxon>
    </lineage>
</organism>
<keyword evidence="2" id="KW-1185">Reference proteome</keyword>
<evidence type="ECO:0000313" key="1">
    <source>
        <dbReference type="EMBL" id="RZS37168.1"/>
    </source>
</evidence>
<comment type="caution">
    <text evidence="1">The sequence shown here is derived from an EMBL/GenBank/DDBJ whole genome shotgun (WGS) entry which is preliminary data.</text>
</comment>
<reference evidence="1 2" key="1">
    <citation type="submission" date="2019-02" db="EMBL/GenBank/DDBJ databases">
        <title>Genomic Encyclopedia of Type Strains, Phase IV (KMG-IV): sequencing the most valuable type-strain genomes for metagenomic binning, comparative biology and taxonomic classification.</title>
        <authorList>
            <person name="Goeker M."/>
        </authorList>
    </citation>
    <scope>NUCLEOTIDE SEQUENCE [LARGE SCALE GENOMIC DNA]</scope>
    <source>
        <strain evidence="1 2">DSM 101727</strain>
    </source>
</reference>
<dbReference type="AlphaFoldDB" id="A0A4Q7KKL1"/>